<dbReference type="InterPro" id="IPR036047">
    <property type="entry name" value="F-box-like_dom_sf"/>
</dbReference>
<dbReference type="OrthoDB" id="435188at2759"/>
<organism evidence="2 3">
    <name type="scientific">Spodoptera frugiperda</name>
    <name type="common">Fall armyworm</name>
    <dbReference type="NCBI Taxonomy" id="7108"/>
    <lineage>
        <taxon>Eukaryota</taxon>
        <taxon>Metazoa</taxon>
        <taxon>Ecdysozoa</taxon>
        <taxon>Arthropoda</taxon>
        <taxon>Hexapoda</taxon>
        <taxon>Insecta</taxon>
        <taxon>Pterygota</taxon>
        <taxon>Neoptera</taxon>
        <taxon>Endopterygota</taxon>
        <taxon>Lepidoptera</taxon>
        <taxon>Glossata</taxon>
        <taxon>Ditrysia</taxon>
        <taxon>Noctuoidea</taxon>
        <taxon>Noctuidae</taxon>
        <taxon>Amphipyrinae</taxon>
        <taxon>Spodoptera</taxon>
    </lineage>
</organism>
<dbReference type="Gene3D" id="1.20.1280.50">
    <property type="match status" value="1"/>
</dbReference>
<dbReference type="CDD" id="cd09917">
    <property type="entry name" value="F-box_SF"/>
    <property type="match status" value="1"/>
</dbReference>
<dbReference type="PROSITE" id="PS50181">
    <property type="entry name" value="FBOX"/>
    <property type="match status" value="1"/>
</dbReference>
<dbReference type="AlphaFoldDB" id="A0A9R0E6J3"/>
<dbReference type="Pfam" id="PF00646">
    <property type="entry name" value="F-box"/>
    <property type="match status" value="1"/>
</dbReference>
<name>A0A9R0E6J3_SPOFR</name>
<proteinExistence type="predicted"/>
<protein>
    <submittedName>
        <fullName evidence="3">Uncharacterized protein LOC126912389</fullName>
    </submittedName>
</protein>
<feature type="domain" description="F-box" evidence="1">
    <location>
        <begin position="46"/>
        <end position="96"/>
    </location>
</feature>
<dbReference type="SMART" id="SM00256">
    <property type="entry name" value="FBOX"/>
    <property type="match status" value="1"/>
</dbReference>
<evidence type="ECO:0000259" key="1">
    <source>
        <dbReference type="PROSITE" id="PS50181"/>
    </source>
</evidence>
<evidence type="ECO:0000313" key="2">
    <source>
        <dbReference type="Proteomes" id="UP000829999"/>
    </source>
</evidence>
<reference evidence="3" key="1">
    <citation type="submission" date="2025-08" db="UniProtKB">
        <authorList>
            <consortium name="RefSeq"/>
        </authorList>
    </citation>
    <scope>IDENTIFICATION</scope>
    <source>
        <tissue evidence="3">Whole larval tissue</tissue>
    </source>
</reference>
<dbReference type="GeneID" id="126912389"/>
<gene>
    <name evidence="3" type="primary">LOC126912389</name>
</gene>
<dbReference type="SUPFAM" id="SSF81383">
    <property type="entry name" value="F-box domain"/>
    <property type="match status" value="1"/>
</dbReference>
<dbReference type="InterPro" id="IPR001810">
    <property type="entry name" value="F-box_dom"/>
</dbReference>
<evidence type="ECO:0000313" key="3">
    <source>
        <dbReference type="RefSeq" id="XP_050560186.1"/>
    </source>
</evidence>
<dbReference type="Proteomes" id="UP000829999">
    <property type="component" value="Chromosome 25"/>
</dbReference>
<dbReference type="RefSeq" id="XP_050560186.1">
    <property type="nucleotide sequence ID" value="XM_050704229.1"/>
</dbReference>
<sequence>MAEMNWKPDEPGPSRPVWRPARALAAAPVGAPEGALAAASEEAFIEAWFEYLPPEMVEQILRHLPPKYLVRSRLVCSRWRYIINHIMKNQMYWSKHCKTEFKNLYETAREKSYPVIGWRDLYRSLSSWKLLRNATETITEFLHSTCRPEDLRYFKLLSHGILAVHRIGSIVFYDINTLTESTTRSSIVGRFQRYSENEDFIITLGLEMQLHITKKDPENQQPIPRSYENVKLFILTKTTLYFVNFLNDIFCCHLDSENIVANNVTHMGEEIMNISFCDGTLNILTHHRRIYSLINGRIVLKVILYRNSNMLHDLNRFNFLKYMDWQIFFQWILGMQIIFPNAPLRDIVIMKSYGRAYFVGFYDGVLNIYFSTRNLNEFNIFKRRPVKQYNFGEYSGDPPETVNKILNVDVVEKPFGHLVFVALPKNMVCIKLSHNFETELSRVVVDND</sequence>
<accession>A0A9R0E6J3</accession>
<keyword evidence="2" id="KW-1185">Reference proteome</keyword>